<feature type="transmembrane region" description="Helical" evidence="1">
    <location>
        <begin position="165"/>
        <end position="183"/>
    </location>
</feature>
<dbReference type="PANTHER" id="PTHR34989">
    <property type="entry name" value="PROTEIN HDED"/>
    <property type="match status" value="1"/>
</dbReference>
<name>A0A8T4IE11_9SPHN</name>
<accession>A0A8T4IE11</accession>
<proteinExistence type="predicted"/>
<feature type="transmembrane region" description="Helical" evidence="1">
    <location>
        <begin position="51"/>
        <end position="72"/>
    </location>
</feature>
<reference evidence="2" key="1">
    <citation type="submission" date="2021-04" db="EMBL/GenBank/DDBJ databases">
        <title>Ouciella asimina sp. nov., isolated from the surface seawater in the hydrothermal field of Okinawa Trough.</title>
        <authorList>
            <person name="Shuang W."/>
        </authorList>
    </citation>
    <scope>NUCLEOTIDE SEQUENCE</scope>
    <source>
        <strain evidence="2">LXI357</strain>
    </source>
</reference>
<dbReference type="RefSeq" id="WP_284052521.1">
    <property type="nucleotide sequence ID" value="NZ_JAGRQC010000001.1"/>
</dbReference>
<keyword evidence="1" id="KW-0812">Transmembrane</keyword>
<evidence type="ECO:0000313" key="2">
    <source>
        <dbReference type="EMBL" id="MBR0551235.1"/>
    </source>
</evidence>
<dbReference type="GO" id="GO:0005886">
    <property type="term" value="C:plasma membrane"/>
    <property type="evidence" value="ECO:0007669"/>
    <property type="project" value="TreeGrafter"/>
</dbReference>
<comment type="caution">
    <text evidence="2">The sequence shown here is derived from an EMBL/GenBank/DDBJ whole genome shotgun (WGS) entry which is preliminary data.</text>
</comment>
<feature type="transmembrane region" description="Helical" evidence="1">
    <location>
        <begin position="24"/>
        <end position="44"/>
    </location>
</feature>
<dbReference type="EMBL" id="JAGRQC010000001">
    <property type="protein sequence ID" value="MBR0551235.1"/>
    <property type="molecule type" value="Genomic_DNA"/>
</dbReference>
<dbReference type="InterPro" id="IPR052712">
    <property type="entry name" value="Acid_resist_chaperone_HdeD"/>
</dbReference>
<feature type="transmembrane region" description="Helical" evidence="1">
    <location>
        <begin position="84"/>
        <end position="117"/>
    </location>
</feature>
<keyword evidence="1" id="KW-1133">Transmembrane helix</keyword>
<sequence>MTDTHFSDDHSDGVIPPVLDNRGWGWMLAFGLLSIIIGIVSIFWPFPASLAAALVTGSLLFVAGVGALVSAFSGHNHESRTYTILLGILSVIVGLLIWFAPVAGVVSLAVLVMVWLASRGVMELYLGFRYRRNRGLMVTLGIINLLLVAAIVLTVPLSALVLPGYILGLSFLFGGFTQVAHALSHKRAA</sequence>
<organism evidence="2 3">
    <name type="scientific">Stakelama marina</name>
    <dbReference type="NCBI Taxonomy" id="2826939"/>
    <lineage>
        <taxon>Bacteria</taxon>
        <taxon>Pseudomonadati</taxon>
        <taxon>Pseudomonadota</taxon>
        <taxon>Alphaproteobacteria</taxon>
        <taxon>Sphingomonadales</taxon>
        <taxon>Sphingomonadaceae</taxon>
        <taxon>Stakelama</taxon>
    </lineage>
</organism>
<evidence type="ECO:0000256" key="1">
    <source>
        <dbReference type="SAM" id="Phobius"/>
    </source>
</evidence>
<dbReference type="AlphaFoldDB" id="A0A8T4IE11"/>
<keyword evidence="3" id="KW-1185">Reference proteome</keyword>
<dbReference type="InterPro" id="IPR005325">
    <property type="entry name" value="DUF308_memb"/>
</dbReference>
<dbReference type="Pfam" id="PF03729">
    <property type="entry name" value="DUF308"/>
    <property type="match status" value="2"/>
</dbReference>
<feature type="transmembrane region" description="Helical" evidence="1">
    <location>
        <begin position="138"/>
        <end position="159"/>
    </location>
</feature>
<dbReference type="PANTHER" id="PTHR34989:SF1">
    <property type="entry name" value="PROTEIN HDED"/>
    <property type="match status" value="1"/>
</dbReference>
<evidence type="ECO:0000313" key="3">
    <source>
        <dbReference type="Proteomes" id="UP000676996"/>
    </source>
</evidence>
<dbReference type="Proteomes" id="UP000676996">
    <property type="component" value="Unassembled WGS sequence"/>
</dbReference>
<keyword evidence="1" id="KW-0472">Membrane</keyword>
<gene>
    <name evidence="2" type="ORF">J7S20_01805</name>
</gene>
<protein>
    <submittedName>
        <fullName evidence="2">HdeD family acid-resistance protein</fullName>
    </submittedName>
</protein>